<protein>
    <submittedName>
        <fullName evidence="2">Uncharacterized protein</fullName>
    </submittedName>
</protein>
<evidence type="ECO:0000256" key="1">
    <source>
        <dbReference type="SAM" id="MobiDB-lite"/>
    </source>
</evidence>
<sequence length="425" mass="48352">MATTNWFSLQNLVAAQPQLTFVNVFCQNIEIDPLDHNLTIAAPEEVPPNAITAARALLAGLSEQDTSQIDFYAEKPLEGQVINVKQHAIAATDLVTSRKAPKHNNLQAQPMLAFDQVLAVLETKLMQHIYDTIYKVRMTRELMDTTEQGNLLKTQPSPVIRPWNNNKMFRSLRALPLTEGVHPTSKDTLLIRINGFTGEFDQEPKKLTAQQVIDPISTKPEIMPPEWAQDLARKPTPETQLIAFLPLLSQLQQQSLNPFTPLNPFYNQPPNNRYRDNNHYIQFPVIPPLNPFFPTVNPQQTISDSRLPNNENERDQQGSIQPSLQMEQAAIQTVERPRQSATSIRSVYNMLIPPIPAYLLQQTSRIALLPYTTERNQQQRQSKRSISPTYVRVDQSEEDDFLDEIIPGITMPHLPLYRSEIKTAQ</sequence>
<dbReference type="EMBL" id="SNRW01011571">
    <property type="protein sequence ID" value="KAA6374974.1"/>
    <property type="molecule type" value="Genomic_DNA"/>
</dbReference>
<comment type="caution">
    <text evidence="2">The sequence shown here is derived from an EMBL/GenBank/DDBJ whole genome shotgun (WGS) entry which is preliminary data.</text>
</comment>
<feature type="compositionally biased region" description="Polar residues" evidence="1">
    <location>
        <begin position="296"/>
        <end position="310"/>
    </location>
</feature>
<gene>
    <name evidence="2" type="ORF">EZS28_029499</name>
</gene>
<accession>A0A5J4UXM7</accession>
<evidence type="ECO:0000313" key="2">
    <source>
        <dbReference type="EMBL" id="KAA6374974.1"/>
    </source>
</evidence>
<proteinExistence type="predicted"/>
<name>A0A5J4UXM7_9EUKA</name>
<dbReference type="AlphaFoldDB" id="A0A5J4UXM7"/>
<reference evidence="2 3" key="1">
    <citation type="submission" date="2019-03" db="EMBL/GenBank/DDBJ databases">
        <title>Single cell metagenomics reveals metabolic interactions within the superorganism composed of flagellate Streblomastix strix and complex community of Bacteroidetes bacteria on its surface.</title>
        <authorList>
            <person name="Treitli S.C."/>
            <person name="Kolisko M."/>
            <person name="Husnik F."/>
            <person name="Keeling P."/>
            <person name="Hampl V."/>
        </authorList>
    </citation>
    <scope>NUCLEOTIDE SEQUENCE [LARGE SCALE GENOMIC DNA]</scope>
    <source>
        <strain evidence="2">ST1C</strain>
    </source>
</reference>
<feature type="region of interest" description="Disordered" evidence="1">
    <location>
        <begin position="296"/>
        <end position="322"/>
    </location>
</feature>
<organism evidence="2 3">
    <name type="scientific">Streblomastix strix</name>
    <dbReference type="NCBI Taxonomy" id="222440"/>
    <lineage>
        <taxon>Eukaryota</taxon>
        <taxon>Metamonada</taxon>
        <taxon>Preaxostyla</taxon>
        <taxon>Oxymonadida</taxon>
        <taxon>Streblomastigidae</taxon>
        <taxon>Streblomastix</taxon>
    </lineage>
</organism>
<dbReference type="Proteomes" id="UP000324800">
    <property type="component" value="Unassembled WGS sequence"/>
</dbReference>
<evidence type="ECO:0000313" key="3">
    <source>
        <dbReference type="Proteomes" id="UP000324800"/>
    </source>
</evidence>